<dbReference type="InterPro" id="IPR000771">
    <property type="entry name" value="FBA_II"/>
</dbReference>
<dbReference type="Gene3D" id="3.20.20.70">
    <property type="entry name" value="Aldolase class I"/>
    <property type="match status" value="1"/>
</dbReference>
<feature type="binding site" evidence="2">
    <location>
        <position position="185"/>
    </location>
    <ligand>
        <name>Zn(2+)</name>
        <dbReference type="ChEBI" id="CHEBI:29105"/>
        <label>1</label>
        <note>catalytic</note>
    </ligand>
</feature>
<evidence type="ECO:0000313" key="3">
    <source>
        <dbReference type="EMBL" id="OGZ00947.1"/>
    </source>
</evidence>
<gene>
    <name evidence="3" type="ORF">A3A43_03455</name>
</gene>
<evidence type="ECO:0000256" key="1">
    <source>
        <dbReference type="PIRSR" id="PIRSR001359-1"/>
    </source>
</evidence>
<keyword evidence="2" id="KW-0862">Zinc</keyword>
<comment type="caution">
    <text evidence="3">The sequence shown here is derived from an EMBL/GenBank/DDBJ whole genome shotgun (WGS) entry which is preliminary data.</text>
</comment>
<dbReference type="GO" id="GO:0005975">
    <property type="term" value="P:carbohydrate metabolic process"/>
    <property type="evidence" value="ECO:0007669"/>
    <property type="project" value="InterPro"/>
</dbReference>
<dbReference type="STRING" id="1798652.A3A43_03455"/>
<dbReference type="InterPro" id="IPR050246">
    <property type="entry name" value="Class_II_FBP_aldolase"/>
</dbReference>
<comment type="cofactor">
    <cofactor evidence="2">
        <name>Zn(2+)</name>
        <dbReference type="ChEBI" id="CHEBI:29105"/>
    </cofactor>
    <text evidence="2">Binds 2 Zn(2+) ions per subunit. One is catalytic and the other provides a structural contribution.</text>
</comment>
<dbReference type="SUPFAM" id="SSF51569">
    <property type="entry name" value="Aldolase"/>
    <property type="match status" value="1"/>
</dbReference>
<dbReference type="PANTHER" id="PTHR30304">
    <property type="entry name" value="D-TAGATOSE-1,6-BISPHOSPHATE ALDOLASE"/>
    <property type="match status" value="1"/>
</dbReference>
<dbReference type="PIRSF" id="PIRSF001359">
    <property type="entry name" value="F_bP_aldolase_II"/>
    <property type="match status" value="1"/>
</dbReference>
<dbReference type="AlphaFoldDB" id="A0A1G2CI97"/>
<dbReference type="EMBL" id="MHLC01000024">
    <property type="protein sequence ID" value="OGZ00947.1"/>
    <property type="molecule type" value="Genomic_DNA"/>
</dbReference>
<dbReference type="GO" id="GO:0016832">
    <property type="term" value="F:aldehyde-lyase activity"/>
    <property type="evidence" value="ECO:0007669"/>
    <property type="project" value="InterPro"/>
</dbReference>
<dbReference type="InterPro" id="IPR013785">
    <property type="entry name" value="Aldolase_TIM"/>
</dbReference>
<dbReference type="Proteomes" id="UP000178495">
    <property type="component" value="Unassembled WGS sequence"/>
</dbReference>
<protein>
    <submittedName>
        <fullName evidence="3">Tagatose-bisphosphate aldolase</fullName>
    </submittedName>
</protein>
<feature type="binding site" evidence="2">
    <location>
        <position position="134"/>
    </location>
    <ligand>
        <name>Zn(2+)</name>
        <dbReference type="ChEBI" id="CHEBI:29105"/>
        <label>2</label>
    </ligand>
</feature>
<proteinExistence type="predicted"/>
<reference evidence="3 4" key="1">
    <citation type="journal article" date="2016" name="Nat. Commun.">
        <title>Thousands of microbial genomes shed light on interconnected biogeochemical processes in an aquifer system.</title>
        <authorList>
            <person name="Anantharaman K."/>
            <person name="Brown C.T."/>
            <person name="Hug L.A."/>
            <person name="Sharon I."/>
            <person name="Castelle C.J."/>
            <person name="Probst A.J."/>
            <person name="Thomas B.C."/>
            <person name="Singh A."/>
            <person name="Wilkins M.J."/>
            <person name="Karaoz U."/>
            <person name="Brodie E.L."/>
            <person name="Williams K.H."/>
            <person name="Hubbard S.S."/>
            <person name="Banfield J.F."/>
        </authorList>
    </citation>
    <scope>NUCLEOTIDE SEQUENCE [LARGE SCALE GENOMIC DNA]</scope>
</reference>
<dbReference type="GO" id="GO:0008270">
    <property type="term" value="F:zinc ion binding"/>
    <property type="evidence" value="ECO:0007669"/>
    <property type="project" value="InterPro"/>
</dbReference>
<evidence type="ECO:0000256" key="2">
    <source>
        <dbReference type="PIRSR" id="PIRSR001359-3"/>
    </source>
</evidence>
<sequence length="294" mass="31899">MKLLRETLAEAQEKGGAVGHFNISDLVALKAIFEAAWELNVPVLIGTSEGERDFLGPRQAAALVRALREEHQFPIFLNADHTHSMEKAKEAVAAGYDAILFDGAKLNWEENVTQTKFVVEYVKSVNPDILVEGEIGYIGSSSELLKEIPAGAAVRPEDLTTPEQAAEFVKRTGVDLLAPAVGNFHGLLGEASGPDAAGKNLDIVRIAAIKKAVNVPLVLHGGSGTSDADFREAINAGVSIIHINTELRLAWRKGMELGLRRKPDEVAPYKLYSFPLEAIKKTVSERLRLFSSPQ</sequence>
<dbReference type="PANTHER" id="PTHR30304:SF0">
    <property type="entry name" value="D-TAGATOSE-1,6-BISPHOSPHATE ALDOLASE SUBUNIT GATY-RELATED"/>
    <property type="match status" value="1"/>
</dbReference>
<feature type="binding site" evidence="2">
    <location>
        <position position="102"/>
    </location>
    <ligand>
        <name>Zn(2+)</name>
        <dbReference type="ChEBI" id="CHEBI:29105"/>
        <label>2</label>
    </ligand>
</feature>
<feature type="active site" description="Proton donor" evidence="1">
    <location>
        <position position="80"/>
    </location>
</feature>
<dbReference type="Pfam" id="PF01116">
    <property type="entry name" value="F_bP_aldolase"/>
    <property type="match status" value="1"/>
</dbReference>
<feature type="binding site" evidence="2">
    <location>
        <position position="220"/>
    </location>
    <ligand>
        <name>Zn(2+)</name>
        <dbReference type="ChEBI" id="CHEBI:29105"/>
        <label>1</label>
        <note>catalytic</note>
    </ligand>
</feature>
<feature type="binding site" evidence="2">
    <location>
        <position position="81"/>
    </location>
    <ligand>
        <name>Zn(2+)</name>
        <dbReference type="ChEBI" id="CHEBI:29105"/>
        <label>1</label>
        <note>catalytic</note>
    </ligand>
</feature>
<evidence type="ECO:0000313" key="4">
    <source>
        <dbReference type="Proteomes" id="UP000178495"/>
    </source>
</evidence>
<accession>A0A1G2CI97</accession>
<organism evidence="3 4">
    <name type="scientific">Candidatus Liptonbacteria bacterium RIFCSPLOWO2_01_FULL_56_20</name>
    <dbReference type="NCBI Taxonomy" id="1798652"/>
    <lineage>
        <taxon>Bacteria</taxon>
        <taxon>Candidatus Liptoniibacteriota</taxon>
    </lineage>
</organism>
<name>A0A1G2CI97_9BACT</name>
<keyword evidence="2" id="KW-0479">Metal-binding</keyword>